<feature type="repeat" description="ANK" evidence="1">
    <location>
        <begin position="218"/>
        <end position="250"/>
    </location>
</feature>
<feature type="repeat" description="ANK" evidence="1">
    <location>
        <begin position="152"/>
        <end position="184"/>
    </location>
</feature>
<feature type="region of interest" description="Disordered" evidence="2">
    <location>
        <begin position="60"/>
        <end position="79"/>
    </location>
</feature>
<sequence>MFSEASVARTPERSRPSATRWCQEDVRMPGRTPDQDSKGGLKRCQQKRWIESTLTAKVDRSDVNGKGGPKLCEQQSSKTGSLVGDYGTTPLIWACRKGHLAIVDILFGEGANKDASGMNSWTPILVATKNGHFDIVRSVLKQEPNVNATDKDGLTALAIAAREGYFEVVNELLAKGAYVNIQDRNGDSILIHAVKGGHVDIVKALLKKFADVDVEGQDSKTALYCAVEKGYTDIVRLLLQNNPDLERCTKRGDTALHIAIRARNKRITELLLRNPRHSRLLYRLNKDGESPYSMDTYHQKGILPQIYGHGNLNATDAENLLGYEIYSSALADILSEPSLITPITMGLYAKWGSGKSFLLDKLRVEMKSFSQQNCLDELRWTWLTAFMLLLLCVLIGEALGLAISWLVGLCTGLILLIVMYSFIGIMVRLTQRHDFSWSNRLSFALGRRQKLLTLFLKMLFCVPKQKLTSEKQAGSPFFVRFLFSECTRLTSVGGEKSLAAMIGTLCDAVEKEYGVITTRLFRVFKPPPSKSNRSRGFFKSLCCIPLFLIMLLLLACILVGVGLLIKGNLRKTCNF</sequence>
<dbReference type="GO" id="GO:0016301">
    <property type="term" value="F:kinase activity"/>
    <property type="evidence" value="ECO:0007669"/>
    <property type="project" value="UniProtKB-KW"/>
</dbReference>
<dbReference type="Pfam" id="PF00023">
    <property type="entry name" value="Ank"/>
    <property type="match status" value="2"/>
</dbReference>
<dbReference type="InterPro" id="IPR011646">
    <property type="entry name" value="KAP_P-loop"/>
</dbReference>
<feature type="repeat" description="ANK" evidence="1">
    <location>
        <begin position="86"/>
        <end position="118"/>
    </location>
</feature>
<dbReference type="InterPro" id="IPR002110">
    <property type="entry name" value="Ankyrin_rpt"/>
</dbReference>
<keyword evidence="3" id="KW-1133">Transmembrane helix</keyword>
<dbReference type="SMART" id="SM00248">
    <property type="entry name" value="ANK"/>
    <property type="match status" value="6"/>
</dbReference>
<feature type="repeat" description="ANK" evidence="1">
    <location>
        <begin position="185"/>
        <end position="217"/>
    </location>
</feature>
<evidence type="ECO:0000256" key="2">
    <source>
        <dbReference type="SAM" id="MobiDB-lite"/>
    </source>
</evidence>
<dbReference type="GO" id="GO:0030165">
    <property type="term" value="F:PDZ domain binding"/>
    <property type="evidence" value="ECO:0007669"/>
    <property type="project" value="TreeGrafter"/>
</dbReference>
<proteinExistence type="predicted"/>
<feature type="region of interest" description="Disordered" evidence="2">
    <location>
        <begin position="1"/>
        <end position="43"/>
    </location>
</feature>
<dbReference type="InterPro" id="IPR036770">
    <property type="entry name" value="Ankyrin_rpt-contain_sf"/>
</dbReference>
<feature type="repeat" description="ANK" evidence="1">
    <location>
        <begin position="119"/>
        <end position="151"/>
    </location>
</feature>
<evidence type="ECO:0000313" key="5">
    <source>
        <dbReference type="EMBL" id="GFS27735.1"/>
    </source>
</evidence>
<dbReference type="PROSITE" id="PS50088">
    <property type="entry name" value="ANK_REPEAT"/>
    <property type="match status" value="6"/>
</dbReference>
<dbReference type="EMBL" id="BMAT01010556">
    <property type="protein sequence ID" value="GFS27735.1"/>
    <property type="molecule type" value="Genomic_DNA"/>
</dbReference>
<evidence type="ECO:0000259" key="4">
    <source>
        <dbReference type="Pfam" id="PF07693"/>
    </source>
</evidence>
<dbReference type="GO" id="GO:0019887">
    <property type="term" value="F:protein kinase regulator activity"/>
    <property type="evidence" value="ECO:0007669"/>
    <property type="project" value="TreeGrafter"/>
</dbReference>
<feature type="repeat" description="ANK" evidence="1">
    <location>
        <begin position="251"/>
        <end position="274"/>
    </location>
</feature>
<reference evidence="5 6" key="1">
    <citation type="journal article" date="2021" name="Elife">
        <title>Chloroplast acquisition without the gene transfer in kleptoplastic sea slugs, Plakobranchus ocellatus.</title>
        <authorList>
            <person name="Maeda T."/>
            <person name="Takahashi S."/>
            <person name="Yoshida T."/>
            <person name="Shimamura S."/>
            <person name="Takaki Y."/>
            <person name="Nagai Y."/>
            <person name="Toyoda A."/>
            <person name="Suzuki Y."/>
            <person name="Arimoto A."/>
            <person name="Ishii H."/>
            <person name="Satoh N."/>
            <person name="Nishiyama T."/>
            <person name="Hasebe M."/>
            <person name="Maruyama T."/>
            <person name="Minagawa J."/>
            <person name="Obokata J."/>
            <person name="Shigenobu S."/>
        </authorList>
    </citation>
    <scope>NUCLEOTIDE SEQUENCE [LARGE SCALE GENOMIC DNA]</scope>
</reference>
<evidence type="ECO:0000313" key="6">
    <source>
        <dbReference type="Proteomes" id="UP000762676"/>
    </source>
</evidence>
<dbReference type="PROSITE" id="PS50297">
    <property type="entry name" value="ANK_REP_REGION"/>
    <property type="match status" value="6"/>
</dbReference>
<feature type="transmembrane region" description="Helical" evidence="3">
    <location>
        <begin position="405"/>
        <end position="427"/>
    </location>
</feature>
<feature type="transmembrane region" description="Helical" evidence="3">
    <location>
        <begin position="380"/>
        <end position="399"/>
    </location>
</feature>
<dbReference type="Proteomes" id="UP000762676">
    <property type="component" value="Unassembled WGS sequence"/>
</dbReference>
<dbReference type="AlphaFoldDB" id="A0AAV4JZ82"/>
<dbReference type="PANTHER" id="PTHR24116:SF0">
    <property type="entry name" value="KINASE D-INTERACTING SUBSTRATE OF 220 KDA"/>
    <property type="match status" value="1"/>
</dbReference>
<dbReference type="InterPro" id="IPR052771">
    <property type="entry name" value="Neurotrophin_sig_adaptor"/>
</dbReference>
<dbReference type="Pfam" id="PF13637">
    <property type="entry name" value="Ank_4"/>
    <property type="match status" value="1"/>
</dbReference>
<dbReference type="Pfam" id="PF07693">
    <property type="entry name" value="KAP_NTPase"/>
    <property type="match status" value="1"/>
</dbReference>
<keyword evidence="3" id="KW-0812">Transmembrane</keyword>
<feature type="compositionally biased region" description="Basic and acidic residues" evidence="2">
    <location>
        <begin position="22"/>
        <end position="39"/>
    </location>
</feature>
<gene>
    <name evidence="5" type="ORF">ElyMa_005299000</name>
</gene>
<comment type="caution">
    <text evidence="5">The sequence shown here is derived from an EMBL/GenBank/DDBJ whole genome shotgun (WGS) entry which is preliminary data.</text>
</comment>
<protein>
    <submittedName>
        <fullName evidence="5">Kinase D-interacting substrate of 220 kDa</fullName>
    </submittedName>
</protein>
<keyword evidence="6" id="KW-1185">Reference proteome</keyword>
<evidence type="ECO:0000256" key="3">
    <source>
        <dbReference type="SAM" id="Phobius"/>
    </source>
</evidence>
<feature type="domain" description="KAP NTPase" evidence="4">
    <location>
        <begin position="323"/>
        <end position="548"/>
    </location>
</feature>
<organism evidence="5 6">
    <name type="scientific">Elysia marginata</name>
    <dbReference type="NCBI Taxonomy" id="1093978"/>
    <lineage>
        <taxon>Eukaryota</taxon>
        <taxon>Metazoa</taxon>
        <taxon>Spiralia</taxon>
        <taxon>Lophotrochozoa</taxon>
        <taxon>Mollusca</taxon>
        <taxon>Gastropoda</taxon>
        <taxon>Heterobranchia</taxon>
        <taxon>Euthyneura</taxon>
        <taxon>Panpulmonata</taxon>
        <taxon>Sacoglossa</taxon>
        <taxon>Placobranchoidea</taxon>
        <taxon>Plakobranchidae</taxon>
        <taxon>Elysia</taxon>
    </lineage>
</organism>
<dbReference type="Gene3D" id="1.25.40.20">
    <property type="entry name" value="Ankyrin repeat-containing domain"/>
    <property type="match status" value="2"/>
</dbReference>
<feature type="transmembrane region" description="Helical" evidence="3">
    <location>
        <begin position="541"/>
        <end position="565"/>
    </location>
</feature>
<name>A0AAV4JZ82_9GAST</name>
<keyword evidence="5" id="KW-0808">Transferase</keyword>
<keyword evidence="1" id="KW-0040">ANK repeat</keyword>
<dbReference type="Pfam" id="PF12796">
    <property type="entry name" value="Ank_2"/>
    <property type="match status" value="1"/>
</dbReference>
<dbReference type="SUPFAM" id="SSF48403">
    <property type="entry name" value="Ankyrin repeat"/>
    <property type="match status" value="1"/>
</dbReference>
<keyword evidence="3" id="KW-0472">Membrane</keyword>
<keyword evidence="5" id="KW-0418">Kinase</keyword>
<evidence type="ECO:0000256" key="1">
    <source>
        <dbReference type="PROSITE-ProRule" id="PRU00023"/>
    </source>
</evidence>
<accession>A0AAV4JZ82</accession>
<dbReference type="PANTHER" id="PTHR24116">
    <property type="entry name" value="KINASE D-INTERACTING SUBSTRATE OF 220 KDA"/>
    <property type="match status" value="1"/>
</dbReference>